<keyword evidence="2" id="KW-0963">Cytoplasm</keyword>
<evidence type="ECO:0000256" key="1">
    <source>
        <dbReference type="ARBA" id="ARBA00004496"/>
    </source>
</evidence>
<dbReference type="Gene3D" id="2.30.42.10">
    <property type="match status" value="1"/>
</dbReference>
<dbReference type="HOGENOM" id="CLU_1645332_0_0_1"/>
<dbReference type="GO" id="GO:0003779">
    <property type="term" value="F:actin binding"/>
    <property type="evidence" value="ECO:0007669"/>
    <property type="project" value="TreeGrafter"/>
</dbReference>
<feature type="region of interest" description="Disordered" evidence="4">
    <location>
        <begin position="1"/>
        <end position="20"/>
    </location>
</feature>
<dbReference type="GO" id="GO:0005912">
    <property type="term" value="C:adherens junction"/>
    <property type="evidence" value="ECO:0007669"/>
    <property type="project" value="TreeGrafter"/>
</dbReference>
<dbReference type="GO" id="GO:0030036">
    <property type="term" value="P:actin cytoskeleton organization"/>
    <property type="evidence" value="ECO:0007669"/>
    <property type="project" value="TreeGrafter"/>
</dbReference>
<accession>R7U548</accession>
<dbReference type="EnsemblMetazoa" id="CapteT222852">
    <property type="protein sequence ID" value="CapteP222852"/>
    <property type="gene ID" value="CapteG222852"/>
</dbReference>
<dbReference type="SUPFAM" id="SSF50156">
    <property type="entry name" value="PDZ domain-like"/>
    <property type="match status" value="1"/>
</dbReference>
<evidence type="ECO:0000256" key="2">
    <source>
        <dbReference type="ARBA" id="ARBA00022490"/>
    </source>
</evidence>
<name>R7U548_CAPTE</name>
<reference evidence="8" key="1">
    <citation type="submission" date="2012-12" db="EMBL/GenBank/DDBJ databases">
        <authorList>
            <person name="Hellsten U."/>
            <person name="Grimwood J."/>
            <person name="Chapman J.A."/>
            <person name="Shapiro H."/>
            <person name="Aerts A."/>
            <person name="Otillar R.P."/>
            <person name="Terry A.Y."/>
            <person name="Boore J.L."/>
            <person name="Simakov O."/>
            <person name="Marletaz F."/>
            <person name="Cho S.-J."/>
            <person name="Edsinger-Gonzales E."/>
            <person name="Havlak P."/>
            <person name="Kuo D.-H."/>
            <person name="Larsson T."/>
            <person name="Lv J."/>
            <person name="Arendt D."/>
            <person name="Savage R."/>
            <person name="Osoegawa K."/>
            <person name="de Jong P."/>
            <person name="Lindberg D.R."/>
            <person name="Seaver E.C."/>
            <person name="Weisblat D.A."/>
            <person name="Putnam N.H."/>
            <person name="Grigoriev I.V."/>
            <person name="Rokhsar D.S."/>
        </authorList>
    </citation>
    <scope>NUCLEOTIDE SEQUENCE</scope>
    <source>
        <strain evidence="8">I ESC-2004</strain>
    </source>
</reference>
<dbReference type="PANTHER" id="PTHR24214">
    <property type="entry name" value="PDZ AND LIM DOMAIN PROTEIN ZASP"/>
    <property type="match status" value="1"/>
</dbReference>
<dbReference type="PANTHER" id="PTHR24214:SF38">
    <property type="entry name" value="PDZ AND LIM DOMAIN PROTEIN ZASP-RELATED"/>
    <property type="match status" value="1"/>
</dbReference>
<comment type="subcellular location">
    <subcellularLocation>
        <location evidence="1">Cytoplasm</location>
    </subcellularLocation>
</comment>
<dbReference type="InterPro" id="IPR036034">
    <property type="entry name" value="PDZ_sf"/>
</dbReference>
<evidence type="ECO:0000313" key="7">
    <source>
        <dbReference type="EnsemblMetazoa" id="CapteP222852"/>
    </source>
</evidence>
<dbReference type="OMA" id="VKFSPWR"/>
<dbReference type="EMBL" id="AMQN01001722">
    <property type="status" value="NOT_ANNOTATED_CDS"/>
    <property type="molecule type" value="Genomic_DNA"/>
</dbReference>
<dbReference type="SMART" id="SM00228">
    <property type="entry name" value="PDZ"/>
    <property type="match status" value="1"/>
</dbReference>
<evidence type="ECO:0000259" key="5">
    <source>
        <dbReference type="PROSITE" id="PS50106"/>
    </source>
</evidence>
<dbReference type="EMBL" id="KB305005">
    <property type="protein sequence ID" value="ELU01475.1"/>
    <property type="molecule type" value="Genomic_DNA"/>
</dbReference>
<sequence>MNSYGGQFGQPQQQAGGQAGAIVSVQIQRMDPNQPWGFRLSGGTDFRQELQIKKVDKTSPAQGQIHEGDAIMTIGGYDATQLTHMQAKQMIIQAGNVLQLTIKKVGSFLSFNSFPTPSYNKLSYRLTTILCRPWGSRSGYRSLKPKGQIKFSPGTAHSHGY</sequence>
<dbReference type="GO" id="GO:0001725">
    <property type="term" value="C:stress fiber"/>
    <property type="evidence" value="ECO:0007669"/>
    <property type="project" value="TreeGrafter"/>
</dbReference>
<feature type="domain" description="PDZ" evidence="5">
    <location>
        <begin position="24"/>
        <end position="106"/>
    </location>
</feature>
<dbReference type="GO" id="GO:0030018">
    <property type="term" value="C:Z disc"/>
    <property type="evidence" value="ECO:0007669"/>
    <property type="project" value="TreeGrafter"/>
</dbReference>
<evidence type="ECO:0000256" key="3">
    <source>
        <dbReference type="ARBA" id="ARBA00023038"/>
    </source>
</evidence>
<keyword evidence="3" id="KW-0862">Zinc</keyword>
<dbReference type="STRING" id="283909.R7U548"/>
<keyword evidence="8" id="KW-1185">Reference proteome</keyword>
<dbReference type="InterPro" id="IPR050604">
    <property type="entry name" value="PDZ-LIM_domain"/>
</dbReference>
<reference evidence="7" key="3">
    <citation type="submission" date="2015-06" db="UniProtKB">
        <authorList>
            <consortium name="EnsemblMetazoa"/>
        </authorList>
    </citation>
    <scope>IDENTIFICATION</scope>
</reference>
<dbReference type="GO" id="GO:0061061">
    <property type="term" value="P:muscle structure development"/>
    <property type="evidence" value="ECO:0007669"/>
    <property type="project" value="TreeGrafter"/>
</dbReference>
<evidence type="ECO:0000256" key="4">
    <source>
        <dbReference type="SAM" id="MobiDB-lite"/>
    </source>
</evidence>
<proteinExistence type="predicted"/>
<evidence type="ECO:0000313" key="8">
    <source>
        <dbReference type="Proteomes" id="UP000014760"/>
    </source>
</evidence>
<dbReference type="CDD" id="cd23068">
    <property type="entry name" value="PDZ_ZASP52-like"/>
    <property type="match status" value="1"/>
</dbReference>
<dbReference type="Proteomes" id="UP000014760">
    <property type="component" value="Unassembled WGS sequence"/>
</dbReference>
<keyword evidence="3" id="KW-0440">LIM domain</keyword>
<dbReference type="FunFam" id="2.30.42.10:FF:000055">
    <property type="entry name" value="PDZ and LIM domain protein 3"/>
    <property type="match status" value="1"/>
</dbReference>
<evidence type="ECO:0000313" key="6">
    <source>
        <dbReference type="EMBL" id="ELU01475.1"/>
    </source>
</evidence>
<dbReference type="AlphaFoldDB" id="R7U548"/>
<reference evidence="6 8" key="2">
    <citation type="journal article" date="2013" name="Nature">
        <title>Insights into bilaterian evolution from three spiralian genomes.</title>
        <authorList>
            <person name="Simakov O."/>
            <person name="Marletaz F."/>
            <person name="Cho S.J."/>
            <person name="Edsinger-Gonzales E."/>
            <person name="Havlak P."/>
            <person name="Hellsten U."/>
            <person name="Kuo D.H."/>
            <person name="Larsson T."/>
            <person name="Lv J."/>
            <person name="Arendt D."/>
            <person name="Savage R."/>
            <person name="Osoegawa K."/>
            <person name="de Jong P."/>
            <person name="Grimwood J."/>
            <person name="Chapman J.A."/>
            <person name="Shapiro H."/>
            <person name="Aerts A."/>
            <person name="Otillar R.P."/>
            <person name="Terry A.Y."/>
            <person name="Boore J.L."/>
            <person name="Grigoriev I.V."/>
            <person name="Lindberg D.R."/>
            <person name="Seaver E.C."/>
            <person name="Weisblat D.A."/>
            <person name="Putnam N.H."/>
            <person name="Rokhsar D.S."/>
        </authorList>
    </citation>
    <scope>NUCLEOTIDE SEQUENCE</scope>
    <source>
        <strain evidence="6 8">I ESC-2004</strain>
    </source>
</reference>
<dbReference type="InterPro" id="IPR001478">
    <property type="entry name" value="PDZ"/>
</dbReference>
<dbReference type="GO" id="GO:0031941">
    <property type="term" value="C:filamentous actin"/>
    <property type="evidence" value="ECO:0007669"/>
    <property type="project" value="TreeGrafter"/>
</dbReference>
<dbReference type="Pfam" id="PF00595">
    <property type="entry name" value="PDZ"/>
    <property type="match status" value="1"/>
</dbReference>
<gene>
    <name evidence="6" type="ORF">CAPTEDRAFT_222852</name>
</gene>
<keyword evidence="3" id="KW-0479">Metal-binding</keyword>
<dbReference type="PROSITE" id="PS50106">
    <property type="entry name" value="PDZ"/>
    <property type="match status" value="1"/>
</dbReference>
<organism evidence="6">
    <name type="scientific">Capitella teleta</name>
    <name type="common">Polychaete worm</name>
    <dbReference type="NCBI Taxonomy" id="283909"/>
    <lineage>
        <taxon>Eukaryota</taxon>
        <taxon>Metazoa</taxon>
        <taxon>Spiralia</taxon>
        <taxon>Lophotrochozoa</taxon>
        <taxon>Annelida</taxon>
        <taxon>Polychaeta</taxon>
        <taxon>Sedentaria</taxon>
        <taxon>Scolecida</taxon>
        <taxon>Capitellidae</taxon>
        <taxon>Capitella</taxon>
    </lineage>
</organism>
<dbReference type="GO" id="GO:0051371">
    <property type="term" value="F:muscle alpha-actinin binding"/>
    <property type="evidence" value="ECO:0007669"/>
    <property type="project" value="TreeGrafter"/>
</dbReference>
<protein>
    <recommendedName>
        <fullName evidence="5">PDZ domain-containing protein</fullName>
    </recommendedName>
</protein>
<dbReference type="OrthoDB" id="44841at2759"/>